<comment type="catalytic activity">
    <reaction evidence="15">
        <text>L-arginyl-L-alpha-amino acid(out) = L-arginyl-L-alpha-amino acid(in)</text>
        <dbReference type="Rhea" id="RHEA:79371"/>
        <dbReference type="ChEBI" id="CHEBI:84315"/>
    </reaction>
</comment>
<evidence type="ECO:0000256" key="23">
    <source>
        <dbReference type="ARBA" id="ARBA00045709"/>
    </source>
</evidence>
<keyword evidence="4 25" id="KW-0812">Transmembrane</keyword>
<feature type="domain" description="Major facilitator superfamily (MFS) profile" evidence="26">
    <location>
        <begin position="255"/>
        <end position="476"/>
    </location>
</feature>
<evidence type="ECO:0000256" key="25">
    <source>
        <dbReference type="SAM" id="Phobius"/>
    </source>
</evidence>
<accession>A0ABR7CLB7</accession>
<comment type="function">
    <text evidence="23">Lysosomal dipeptide uniporter that selectively exports lysine, arginine or histidine-containing dipeptides with a net positive charge from the lysosome lumen into the cytosol. Could play a role in a specific type of protein O-glycosylation indirectly regulating macrophages migration and tissue invasion. Also essential for liver homeostasis.</text>
</comment>
<evidence type="ECO:0000313" key="28">
    <source>
        <dbReference type="Proteomes" id="UP000636891"/>
    </source>
</evidence>
<evidence type="ECO:0000256" key="20">
    <source>
        <dbReference type="ARBA" id="ARBA00044924"/>
    </source>
</evidence>
<evidence type="ECO:0000256" key="5">
    <source>
        <dbReference type="ARBA" id="ARBA00022989"/>
    </source>
</evidence>
<dbReference type="Gene3D" id="1.20.1250.20">
    <property type="entry name" value="MFS general substrate transporter like domains"/>
    <property type="match status" value="2"/>
</dbReference>
<feature type="transmembrane region" description="Helical" evidence="25">
    <location>
        <begin position="293"/>
        <end position="313"/>
    </location>
</feature>
<evidence type="ECO:0000256" key="13">
    <source>
        <dbReference type="ARBA" id="ARBA00044893"/>
    </source>
</evidence>
<feature type="transmembrane region" description="Helical" evidence="25">
    <location>
        <begin position="86"/>
        <end position="106"/>
    </location>
</feature>
<evidence type="ECO:0000256" key="8">
    <source>
        <dbReference type="ARBA" id="ARBA00044876"/>
    </source>
</evidence>
<evidence type="ECO:0000256" key="18">
    <source>
        <dbReference type="ARBA" id="ARBA00044912"/>
    </source>
</evidence>
<organism evidence="27 28">
    <name type="scientific">Alistipes hominis</name>
    <dbReference type="NCBI Taxonomy" id="2763015"/>
    <lineage>
        <taxon>Bacteria</taxon>
        <taxon>Pseudomonadati</taxon>
        <taxon>Bacteroidota</taxon>
        <taxon>Bacteroidia</taxon>
        <taxon>Bacteroidales</taxon>
        <taxon>Rikenellaceae</taxon>
        <taxon>Alistipes</taxon>
    </lineage>
</organism>
<evidence type="ECO:0000256" key="22">
    <source>
        <dbReference type="ARBA" id="ARBA00045018"/>
    </source>
</evidence>
<comment type="catalytic activity">
    <reaction evidence="12">
        <text>L-lysyl-L-alpha-amino acid(out) = L-lysyl-L-alpha-amino acid(in)</text>
        <dbReference type="Rhea" id="RHEA:79387"/>
        <dbReference type="ChEBI" id="CHEBI:229965"/>
    </reaction>
</comment>
<dbReference type="SUPFAM" id="SSF103473">
    <property type="entry name" value="MFS general substrate transporter"/>
    <property type="match status" value="1"/>
</dbReference>
<comment type="catalytic activity">
    <reaction evidence="13">
        <text>L-alpha-aminoacyl-L-lysine(out) = L-alpha-aminoacyl-L-lysine(in)</text>
        <dbReference type="Rhea" id="RHEA:79383"/>
        <dbReference type="ChEBI" id="CHEBI:229966"/>
    </reaction>
</comment>
<evidence type="ECO:0000256" key="14">
    <source>
        <dbReference type="ARBA" id="ARBA00044898"/>
    </source>
</evidence>
<name>A0ABR7CLB7_9BACT</name>
<sequence>MKEIIRKKMAASPVLRWTVLGLVSFTMLTGYVIADVMAPLKTLLEQQLGWDSSDYGLFTSGYGWLNIFLLMLIFGGMILDKKGVRYAGVLSVGLMIGGTLLKYWAITADLGGAVSSFSIGGHSLFSVKSQVLYATLGFAVFGVGVEMIGITANKAVVKWFRGRSLALALGINVAAGRIGTAIAMFGSLPLARMTGNPGAPLAVCLLLLCIGLLSFLVFCVLDRREDRETETLPGTEKEEEFKLSDIVKIAKIKAFWYITILCVLFYSAVFPFLKYATELMIQKFHVSPGFAGAIPALLPFGNILLTPLFGSIYDRRGHGATIMLIGSALLVCVYTLFAIPALTANWMAVVLVLVLGAALSLVPSAMWPSVTKIVPYRMLGTSYSMIFWIQNWGLAFVPLLIGVVLKNHCIAGTVVIDGVVSTRYDYTLPMLIFAGFGALSIVFALLLRREDARKGYGLEKPNDELQTNSTTKTQIP</sequence>
<evidence type="ECO:0000256" key="3">
    <source>
        <dbReference type="ARBA" id="ARBA00022448"/>
    </source>
</evidence>
<dbReference type="EMBL" id="JACOOK010000002">
    <property type="protein sequence ID" value="MBC5616443.1"/>
    <property type="molecule type" value="Genomic_DNA"/>
</dbReference>
<feature type="transmembrane region" description="Helical" evidence="25">
    <location>
        <begin position="426"/>
        <end position="447"/>
    </location>
</feature>
<protein>
    <recommendedName>
        <fullName evidence="21">Lysosomal dipeptide transporter MFSD1</fullName>
    </recommendedName>
    <alternativeName>
        <fullName evidence="22">Major facilitator superfamily domain-containing protein 1</fullName>
    </alternativeName>
</protein>
<comment type="catalytic activity">
    <reaction evidence="19">
        <text>L-alanyl-L-lysine(out) = L-alanyl-L-lysine(in)</text>
        <dbReference type="Rhea" id="RHEA:79415"/>
        <dbReference type="ChEBI" id="CHEBI:192470"/>
    </reaction>
</comment>
<evidence type="ECO:0000256" key="11">
    <source>
        <dbReference type="ARBA" id="ARBA00044884"/>
    </source>
</evidence>
<feature type="transmembrane region" description="Helical" evidence="25">
    <location>
        <begin position="58"/>
        <end position="79"/>
    </location>
</feature>
<evidence type="ECO:0000259" key="26">
    <source>
        <dbReference type="PROSITE" id="PS50850"/>
    </source>
</evidence>
<feature type="transmembrane region" description="Helical" evidence="25">
    <location>
        <begin position="131"/>
        <end position="152"/>
    </location>
</feature>
<comment type="catalytic activity">
    <reaction evidence="11">
        <text>L-alpha-aminoacyl-L-histidine(out) = L-alpha-aminoacyl-L-histidine(in)</text>
        <dbReference type="Rhea" id="RHEA:79375"/>
        <dbReference type="ChEBI" id="CHEBI:229967"/>
    </reaction>
</comment>
<keyword evidence="28" id="KW-1185">Reference proteome</keyword>
<comment type="catalytic activity">
    <reaction evidence="9">
        <text>L-histidyl-glycine(out) = L-histidyl-glycine(in)</text>
        <dbReference type="Rhea" id="RHEA:79395"/>
        <dbReference type="ChEBI" id="CHEBI:229957"/>
    </reaction>
</comment>
<feature type="transmembrane region" description="Helical" evidence="25">
    <location>
        <begin position="320"/>
        <end position="340"/>
    </location>
</feature>
<dbReference type="PROSITE" id="PS50850">
    <property type="entry name" value="MFS"/>
    <property type="match status" value="1"/>
</dbReference>
<evidence type="ECO:0000256" key="9">
    <source>
        <dbReference type="ARBA" id="ARBA00044878"/>
    </source>
</evidence>
<comment type="catalytic activity">
    <reaction evidence="18">
        <text>L-histidyl-L-alpha-amino acid(out) = L-histidyl-L-alpha-amino acid(in)</text>
        <dbReference type="Rhea" id="RHEA:79379"/>
        <dbReference type="ChEBI" id="CHEBI:229964"/>
    </reaction>
</comment>
<dbReference type="RefSeq" id="WP_118655616.1">
    <property type="nucleotide sequence ID" value="NZ_JACOOK010000002.1"/>
</dbReference>
<evidence type="ECO:0000256" key="4">
    <source>
        <dbReference type="ARBA" id="ARBA00022692"/>
    </source>
</evidence>
<evidence type="ECO:0000256" key="15">
    <source>
        <dbReference type="ARBA" id="ARBA00044899"/>
    </source>
</evidence>
<evidence type="ECO:0000256" key="1">
    <source>
        <dbReference type="ARBA" id="ARBA00004155"/>
    </source>
</evidence>
<dbReference type="InterPro" id="IPR036259">
    <property type="entry name" value="MFS_trans_sf"/>
</dbReference>
<keyword evidence="7" id="KW-0458">Lysosome</keyword>
<comment type="catalytic activity">
    <reaction evidence="8">
        <text>L-lysyl-L-alanine(out) = L-lysyl-L-alanine(in)</text>
        <dbReference type="Rhea" id="RHEA:79399"/>
        <dbReference type="ChEBI" id="CHEBI:229954"/>
    </reaction>
</comment>
<keyword evidence="6 25" id="KW-0472">Membrane</keyword>
<feature type="transmembrane region" description="Helical" evidence="25">
    <location>
        <begin position="346"/>
        <end position="365"/>
    </location>
</feature>
<evidence type="ECO:0000256" key="21">
    <source>
        <dbReference type="ARBA" id="ARBA00044985"/>
    </source>
</evidence>
<gene>
    <name evidence="27" type="ORF">H8S08_05330</name>
</gene>
<comment type="catalytic activity">
    <reaction evidence="20">
        <text>L-lysyl-glycine(out) = L-lysyl-glycine(in)</text>
        <dbReference type="Rhea" id="RHEA:79407"/>
        <dbReference type="ChEBI" id="CHEBI:191202"/>
    </reaction>
</comment>
<keyword evidence="5 25" id="KW-1133">Transmembrane helix</keyword>
<feature type="transmembrane region" description="Helical" evidence="25">
    <location>
        <begin position="164"/>
        <end position="186"/>
    </location>
</feature>
<dbReference type="InterPro" id="IPR011701">
    <property type="entry name" value="MFS"/>
</dbReference>
<feature type="transmembrane region" description="Helical" evidence="25">
    <location>
        <begin position="254"/>
        <end position="273"/>
    </location>
</feature>
<feature type="transmembrane region" description="Helical" evidence="25">
    <location>
        <begin position="386"/>
        <end position="406"/>
    </location>
</feature>
<comment type="subcellular location">
    <subcellularLocation>
        <location evidence="1">Lysosome membrane</location>
        <topology evidence="1">Multi-pass membrane protein</topology>
    </subcellularLocation>
</comment>
<evidence type="ECO:0000256" key="6">
    <source>
        <dbReference type="ARBA" id="ARBA00023136"/>
    </source>
</evidence>
<evidence type="ECO:0000256" key="16">
    <source>
        <dbReference type="ARBA" id="ARBA00044900"/>
    </source>
</evidence>
<evidence type="ECO:0000256" key="10">
    <source>
        <dbReference type="ARBA" id="ARBA00044881"/>
    </source>
</evidence>
<comment type="catalytic activity">
    <reaction evidence="14">
        <text>L-aspartyl-L-lysine(out) = L-aspartyl-L-lysine(in)</text>
        <dbReference type="Rhea" id="RHEA:79411"/>
        <dbReference type="ChEBI" id="CHEBI:229953"/>
    </reaction>
</comment>
<comment type="catalytic activity">
    <reaction evidence="10">
        <text>L-alpha-aminoacyl-L-arginine(out) = L-alpha-aminoacyl-L-arginine(in)</text>
        <dbReference type="Rhea" id="RHEA:79367"/>
        <dbReference type="ChEBI" id="CHEBI:229968"/>
    </reaction>
</comment>
<feature type="transmembrane region" description="Helical" evidence="25">
    <location>
        <begin position="198"/>
        <end position="221"/>
    </location>
</feature>
<evidence type="ECO:0000256" key="12">
    <source>
        <dbReference type="ARBA" id="ARBA00044891"/>
    </source>
</evidence>
<evidence type="ECO:0000256" key="2">
    <source>
        <dbReference type="ARBA" id="ARBA00008335"/>
    </source>
</evidence>
<dbReference type="PANTHER" id="PTHR23512:SF3">
    <property type="entry name" value="MAJOR FACILITATOR SUPERFAMILY DOMAIN-CONTAINING PROTEIN 1"/>
    <property type="match status" value="1"/>
</dbReference>
<proteinExistence type="inferred from homology"/>
<comment type="catalytic activity">
    <reaction evidence="16">
        <text>L-lysyl-L-lysine(out) = L-lysyl-L-lysine(in)</text>
        <dbReference type="Rhea" id="RHEA:79403"/>
        <dbReference type="ChEBI" id="CHEBI:229956"/>
    </reaction>
</comment>
<comment type="caution">
    <text evidence="27">The sequence shown here is derived from an EMBL/GenBank/DDBJ whole genome shotgun (WGS) entry which is preliminary data.</text>
</comment>
<dbReference type="InterPro" id="IPR020846">
    <property type="entry name" value="MFS_dom"/>
</dbReference>
<reference evidence="27 28" key="1">
    <citation type="submission" date="2020-08" db="EMBL/GenBank/DDBJ databases">
        <title>Genome public.</title>
        <authorList>
            <person name="Liu C."/>
            <person name="Sun Q."/>
        </authorList>
    </citation>
    <scope>NUCLEOTIDE SEQUENCE [LARGE SCALE GENOMIC DNA]</scope>
    <source>
        <strain evidence="27 28">New-7</strain>
    </source>
</reference>
<comment type="similarity">
    <text evidence="2">Belongs to the major facilitator superfamily.</text>
</comment>
<evidence type="ECO:0000256" key="19">
    <source>
        <dbReference type="ARBA" id="ARBA00044919"/>
    </source>
</evidence>
<dbReference type="PANTHER" id="PTHR23512">
    <property type="entry name" value="MAJOR FACILITATOR SUPERFAMILY DOMAIN-CONTAINING PROTEIN 1"/>
    <property type="match status" value="1"/>
</dbReference>
<dbReference type="InterPro" id="IPR052187">
    <property type="entry name" value="MFSD1"/>
</dbReference>
<comment type="catalytic activity">
    <reaction evidence="17">
        <text>L-arginyl-glycine(out) = L-arginyl-glycine(in)</text>
        <dbReference type="Rhea" id="RHEA:79391"/>
        <dbReference type="ChEBI" id="CHEBI:229955"/>
    </reaction>
</comment>
<evidence type="ECO:0000256" key="17">
    <source>
        <dbReference type="ARBA" id="ARBA00044903"/>
    </source>
</evidence>
<comment type="subunit">
    <text evidence="24">Homodimer. Interacts with lysosomal protein GLMP (via lumenal domain); the interaction starts while both proteins are still in the endoplasmic reticulum and is required for stabilization of MFSD1 in lysosomes but has no direct effect on its targeting to lysosomes or transporter activity.</text>
</comment>
<evidence type="ECO:0000256" key="7">
    <source>
        <dbReference type="ARBA" id="ARBA00023228"/>
    </source>
</evidence>
<evidence type="ECO:0000256" key="24">
    <source>
        <dbReference type="ARBA" id="ARBA00046376"/>
    </source>
</evidence>
<evidence type="ECO:0000313" key="27">
    <source>
        <dbReference type="EMBL" id="MBC5616443.1"/>
    </source>
</evidence>
<dbReference type="Pfam" id="PF07690">
    <property type="entry name" value="MFS_1"/>
    <property type="match status" value="1"/>
</dbReference>
<dbReference type="Proteomes" id="UP000636891">
    <property type="component" value="Unassembled WGS sequence"/>
</dbReference>
<keyword evidence="3" id="KW-0813">Transport</keyword>